<dbReference type="EMBL" id="PTIT01000001">
    <property type="protein sequence ID" value="PPK53673.1"/>
    <property type="molecule type" value="Genomic_DNA"/>
</dbReference>
<dbReference type="Proteomes" id="UP000239446">
    <property type="component" value="Unassembled WGS sequence"/>
</dbReference>
<protein>
    <submittedName>
        <fullName evidence="10">Castor and Pollux protein voltage-gated ion channel component</fullName>
    </submittedName>
</protein>
<evidence type="ECO:0000313" key="12">
    <source>
        <dbReference type="Proteomes" id="UP000239648"/>
    </source>
</evidence>
<evidence type="ECO:0000313" key="11">
    <source>
        <dbReference type="Proteomes" id="UP000239446"/>
    </source>
</evidence>
<feature type="transmembrane region" description="Helical" evidence="7">
    <location>
        <begin position="61"/>
        <end position="81"/>
    </location>
</feature>
<dbReference type="GO" id="GO:0012505">
    <property type="term" value="C:endomembrane system"/>
    <property type="evidence" value="ECO:0007669"/>
    <property type="project" value="UniProtKB-SubCell"/>
</dbReference>
<evidence type="ECO:0000313" key="10">
    <source>
        <dbReference type="EMBL" id="PPK56487.1"/>
    </source>
</evidence>
<dbReference type="Gene3D" id="3.40.50.720">
    <property type="entry name" value="NAD(P)-binding Rossmann-like Domain"/>
    <property type="match status" value="2"/>
</dbReference>
<evidence type="ECO:0000256" key="2">
    <source>
        <dbReference type="ARBA" id="ARBA00022448"/>
    </source>
</evidence>
<sequence length="684" mass="76001">MRLAVKASNSKPLIFFFSGTLFYPVQVILIAQDDFMLPFRLIDRVKFIVERQLVKGAGFQLLVVGLFIALISLIGGLLVIMPAADEFEDAGSAIWWAFLRLTDPGYLGDDVGTWQRIVSTLLTISGYVVFMGTLVAILTRWLIAKMAELERGLTPVTLKNHLVVLGWTAQTPPLVAELFGSTGRMRRFLEKHDTQKLRLVVLAEEAGAGQLHELRNEPGVGDRSREVILRSGSPIQPEALQRVACLDAAAVIVPSHGHGAGSFVTPDVETVKALLSIAAQARDFGSSLPFVVAEIQDMRKLPVIQRAYPGSVEVVAGDATISRLMVQNVLHPHLSEVYNELLTAGEGNEIFVRGGETAEGLTVSELAAQRPQAIVLGLLHPTDSQRWRIDMPAPANAVIHREDRVVLLAREYEHTGNDSKAEPLAMFERAEPSAVVAAQGRAHRVLVLGWNRRVPSLAAEFASYPGRQFHLDLVSVIPLAERERELRRHGVELAGVNGRLLEADYMIEDDLRKLDPATYDTVMLLSSDRIGSDEEADARAMVGYLQLEDILSESVRRPQVILELSDPDNRQLLYGHQSEMLISPMILSHVLAQVALRRELRVVLDELFTVNGAEFQFRDPNDYPLPASTNFQVLEKIVAARGEVALGLYRARPDDRGRHIMMNPPRRQYLDIQEHDRLLVMCRT</sequence>
<keyword evidence="4 7" id="KW-1133">Transmembrane helix</keyword>
<evidence type="ECO:0000256" key="6">
    <source>
        <dbReference type="ARBA" id="ARBA00023136"/>
    </source>
</evidence>
<keyword evidence="3 7" id="KW-0812">Transmembrane</keyword>
<comment type="caution">
    <text evidence="10">The sequence shown here is derived from an EMBL/GenBank/DDBJ whole genome shotgun (WGS) entry which is preliminary data.</text>
</comment>
<keyword evidence="12" id="KW-1185">Reference proteome</keyword>
<accession>A0A2S6GBC0</accession>
<dbReference type="Proteomes" id="UP000239648">
    <property type="component" value="Unassembled WGS sequence"/>
</dbReference>
<evidence type="ECO:0000256" key="4">
    <source>
        <dbReference type="ARBA" id="ARBA00022989"/>
    </source>
</evidence>
<evidence type="ECO:0000256" key="5">
    <source>
        <dbReference type="ARBA" id="ARBA00023065"/>
    </source>
</evidence>
<dbReference type="PANTHER" id="PTHR31563">
    <property type="entry name" value="ION CHANNEL POLLUX-RELATED"/>
    <property type="match status" value="1"/>
</dbReference>
<reference evidence="9 12" key="1">
    <citation type="submission" date="2018-02" db="EMBL/GenBank/DDBJ databases">
        <title>Deep subsurface shale carbon reservoir microbial communities from Ohio and West Virginia, USA.</title>
        <authorList>
            <person name="Wrighton K."/>
        </authorList>
    </citation>
    <scope>NUCLEOTIDE SEQUENCE [LARGE SCALE GENOMIC DNA]</scope>
    <source>
        <strain evidence="9 12">UTICA-S1B6</strain>
    </source>
</reference>
<keyword evidence="2" id="KW-0813">Transport</keyword>
<name>A0A2S6GBC0_9GAMM</name>
<dbReference type="PANTHER" id="PTHR31563:SF10">
    <property type="entry name" value="ION CHANNEL POLLUX-RELATED"/>
    <property type="match status" value="1"/>
</dbReference>
<comment type="subcellular location">
    <subcellularLocation>
        <location evidence="1">Endomembrane system</location>
        <topology evidence="1">Multi-pass membrane protein</topology>
    </subcellularLocation>
</comment>
<reference evidence="10 11" key="2">
    <citation type="submission" date="2018-02" db="EMBL/GenBank/DDBJ databases">
        <title>Subsurface microbial communities from deep shales in Ohio and West Virginia, USA.</title>
        <authorList>
            <person name="Wrighton K."/>
        </authorList>
    </citation>
    <scope>NUCLEOTIDE SEQUENCE [LARGE SCALE GENOMIC DNA]</scope>
    <source>
        <strain evidence="10 11">UTICA-S1B9</strain>
    </source>
</reference>
<feature type="transmembrane region" description="Helical" evidence="7">
    <location>
        <begin position="117"/>
        <end position="143"/>
    </location>
</feature>
<evidence type="ECO:0000259" key="8">
    <source>
        <dbReference type="Pfam" id="PF06241"/>
    </source>
</evidence>
<dbReference type="EMBL" id="PTIU01000001">
    <property type="protein sequence ID" value="PPK56487.1"/>
    <property type="molecule type" value="Genomic_DNA"/>
</dbReference>
<gene>
    <name evidence="10" type="ORF">B0H24_1001187</name>
    <name evidence="9" type="ORF">BY455_101187</name>
</gene>
<evidence type="ECO:0000256" key="7">
    <source>
        <dbReference type="SAM" id="Phobius"/>
    </source>
</evidence>
<evidence type="ECO:0000256" key="1">
    <source>
        <dbReference type="ARBA" id="ARBA00004127"/>
    </source>
</evidence>
<feature type="transmembrane region" description="Helical" evidence="7">
    <location>
        <begin position="12"/>
        <end position="31"/>
    </location>
</feature>
<organism evidence="10 11">
    <name type="scientific">Marinobacter persicus</name>
    <dbReference type="NCBI Taxonomy" id="930118"/>
    <lineage>
        <taxon>Bacteria</taxon>
        <taxon>Pseudomonadati</taxon>
        <taxon>Pseudomonadota</taxon>
        <taxon>Gammaproteobacteria</taxon>
        <taxon>Pseudomonadales</taxon>
        <taxon>Marinobacteraceae</taxon>
        <taxon>Marinobacter</taxon>
    </lineage>
</organism>
<evidence type="ECO:0000256" key="3">
    <source>
        <dbReference type="ARBA" id="ARBA00022692"/>
    </source>
</evidence>
<dbReference type="STRING" id="930118.SAMN05216429_102173"/>
<dbReference type="InterPro" id="IPR044849">
    <property type="entry name" value="CASTOR/POLLUX/SYM8-like"/>
</dbReference>
<proteinExistence type="predicted"/>
<dbReference type="InterPro" id="IPR010420">
    <property type="entry name" value="CASTOR/POLLUX/SYM8_dom"/>
</dbReference>
<keyword evidence="6 7" id="KW-0472">Membrane</keyword>
<evidence type="ECO:0000313" key="9">
    <source>
        <dbReference type="EMBL" id="PPK53673.1"/>
    </source>
</evidence>
<dbReference type="Pfam" id="PF06241">
    <property type="entry name" value="Castor_Poll_mid"/>
    <property type="match status" value="1"/>
</dbReference>
<dbReference type="AlphaFoldDB" id="A0A2S6GBC0"/>
<keyword evidence="5" id="KW-0406">Ion transport</keyword>
<feature type="domain" description="CASTOR/POLLUX/SYM8 ion channel conserved" evidence="8">
    <location>
        <begin position="320"/>
        <end position="415"/>
    </location>
</feature>
<dbReference type="GO" id="GO:0006811">
    <property type="term" value="P:monoatomic ion transport"/>
    <property type="evidence" value="ECO:0007669"/>
    <property type="project" value="UniProtKB-KW"/>
</dbReference>